<comment type="caution">
    <text evidence="2">The sequence shown here is derived from an EMBL/GenBank/DDBJ whole genome shotgun (WGS) entry which is preliminary data.</text>
</comment>
<evidence type="ECO:0000256" key="1">
    <source>
        <dbReference type="SAM" id="MobiDB-lite"/>
    </source>
</evidence>
<feature type="region of interest" description="Disordered" evidence="1">
    <location>
        <begin position="1"/>
        <end position="56"/>
    </location>
</feature>
<proteinExistence type="predicted"/>
<dbReference type="EMBL" id="BTGU01000073">
    <property type="protein sequence ID" value="GMN57895.1"/>
    <property type="molecule type" value="Genomic_DNA"/>
</dbReference>
<name>A0AA88DMJ4_FICCA</name>
<feature type="compositionally biased region" description="Basic and acidic residues" evidence="1">
    <location>
        <begin position="9"/>
        <end position="39"/>
    </location>
</feature>
<keyword evidence="3" id="KW-1185">Reference proteome</keyword>
<feature type="compositionally biased region" description="Gly residues" evidence="1">
    <location>
        <begin position="44"/>
        <end position="54"/>
    </location>
</feature>
<reference evidence="2" key="1">
    <citation type="submission" date="2023-07" db="EMBL/GenBank/DDBJ databases">
        <title>draft genome sequence of fig (Ficus carica).</title>
        <authorList>
            <person name="Takahashi T."/>
            <person name="Nishimura K."/>
        </authorList>
    </citation>
    <scope>NUCLEOTIDE SEQUENCE</scope>
</reference>
<dbReference type="Proteomes" id="UP001187192">
    <property type="component" value="Unassembled WGS sequence"/>
</dbReference>
<organism evidence="2 3">
    <name type="scientific">Ficus carica</name>
    <name type="common">Common fig</name>
    <dbReference type="NCBI Taxonomy" id="3494"/>
    <lineage>
        <taxon>Eukaryota</taxon>
        <taxon>Viridiplantae</taxon>
        <taxon>Streptophyta</taxon>
        <taxon>Embryophyta</taxon>
        <taxon>Tracheophyta</taxon>
        <taxon>Spermatophyta</taxon>
        <taxon>Magnoliopsida</taxon>
        <taxon>eudicotyledons</taxon>
        <taxon>Gunneridae</taxon>
        <taxon>Pentapetalae</taxon>
        <taxon>rosids</taxon>
        <taxon>fabids</taxon>
        <taxon>Rosales</taxon>
        <taxon>Moraceae</taxon>
        <taxon>Ficeae</taxon>
        <taxon>Ficus</taxon>
    </lineage>
</organism>
<dbReference type="AlphaFoldDB" id="A0AA88DMJ4"/>
<evidence type="ECO:0000313" key="3">
    <source>
        <dbReference type="Proteomes" id="UP001187192"/>
    </source>
</evidence>
<gene>
    <name evidence="2" type="ORF">TIFTF001_027002</name>
</gene>
<accession>A0AA88DMJ4</accession>
<protein>
    <submittedName>
        <fullName evidence="2">Uncharacterized protein</fullName>
    </submittedName>
</protein>
<evidence type="ECO:0000313" key="2">
    <source>
        <dbReference type="EMBL" id="GMN57895.1"/>
    </source>
</evidence>
<sequence>MGGPKVGHRGREEKREKGEERGEEREKRRERKGKIEKMRVTGGRSAGAGVGGGWPEVDHQCREWVVDVRRW</sequence>